<gene>
    <name evidence="1" type="ORF">V8G54_005034</name>
</gene>
<sequence>MHVSHDLNRDISFSSTSICSLFKESFTTNFPIFLCICSRGLKTHINCLCVMLVCVGPGLCSTWIHLTRKFDVCMSCHKSTVLCKTKCLYHFFWIIFDRICSFHQ</sequence>
<dbReference type="EMBL" id="CP144700">
    <property type="protein sequence ID" value="WVZ26490.1"/>
    <property type="molecule type" value="Genomic_DNA"/>
</dbReference>
<protein>
    <submittedName>
        <fullName evidence="1">Uncharacterized protein</fullName>
    </submittedName>
</protein>
<proteinExistence type="predicted"/>
<evidence type="ECO:0000313" key="1">
    <source>
        <dbReference type="EMBL" id="WVZ26490.1"/>
    </source>
</evidence>
<evidence type="ECO:0000313" key="2">
    <source>
        <dbReference type="Proteomes" id="UP001374535"/>
    </source>
</evidence>
<keyword evidence="2" id="KW-1185">Reference proteome</keyword>
<organism evidence="1 2">
    <name type="scientific">Vigna mungo</name>
    <name type="common">Black gram</name>
    <name type="synonym">Phaseolus mungo</name>
    <dbReference type="NCBI Taxonomy" id="3915"/>
    <lineage>
        <taxon>Eukaryota</taxon>
        <taxon>Viridiplantae</taxon>
        <taxon>Streptophyta</taxon>
        <taxon>Embryophyta</taxon>
        <taxon>Tracheophyta</taxon>
        <taxon>Spermatophyta</taxon>
        <taxon>Magnoliopsida</taxon>
        <taxon>eudicotyledons</taxon>
        <taxon>Gunneridae</taxon>
        <taxon>Pentapetalae</taxon>
        <taxon>rosids</taxon>
        <taxon>fabids</taxon>
        <taxon>Fabales</taxon>
        <taxon>Fabaceae</taxon>
        <taxon>Papilionoideae</taxon>
        <taxon>50 kb inversion clade</taxon>
        <taxon>NPAAA clade</taxon>
        <taxon>indigoferoid/millettioid clade</taxon>
        <taxon>Phaseoleae</taxon>
        <taxon>Vigna</taxon>
    </lineage>
</organism>
<accession>A0AAQ3PDC9</accession>
<name>A0AAQ3PDC9_VIGMU</name>
<dbReference type="AlphaFoldDB" id="A0AAQ3PDC9"/>
<reference evidence="1 2" key="1">
    <citation type="journal article" date="2023" name="Life. Sci Alliance">
        <title>Evolutionary insights into 3D genome organization and epigenetic landscape of Vigna mungo.</title>
        <authorList>
            <person name="Junaid A."/>
            <person name="Singh B."/>
            <person name="Bhatia S."/>
        </authorList>
    </citation>
    <scope>NUCLEOTIDE SEQUENCE [LARGE SCALE GENOMIC DNA]</scope>
    <source>
        <strain evidence="1">Urdbean</strain>
    </source>
</reference>
<dbReference type="Proteomes" id="UP001374535">
    <property type="component" value="Chromosome 1"/>
</dbReference>